<sequence length="234" mass="25908">MSAIGRRMNKLKSLISVRHGPGAAILPINITKIHLEFAHKWDGGHYGSRKFWKDHLPRLKFHNPAVPMIVNRVRDQTSAATLTIYTTSPQSSPSSSDSSQTTTPKTTAPTQPPSPASRGPIKKPIPLTDAWTHIASSTEGEAPAPPPAAGESIITINMKNVESHDILKQFLERTGAVEVVPTEEEAAEMRRLNDLEKQSEVDRAVQKAYRDNIQREKKMLERARQEANALKAEN</sequence>
<dbReference type="Proteomes" id="UP000241462">
    <property type="component" value="Unassembled WGS sequence"/>
</dbReference>
<protein>
    <recommendedName>
        <fullName evidence="7">Ribosomal protein/NADH dehydrogenase domain-containing protein</fullName>
    </recommendedName>
</protein>
<name>A0A2T3ADT6_9PEZI</name>
<dbReference type="PANTHER" id="PTHR13274:SF2">
    <property type="entry name" value="SMALL RIBOSOMAL SUBUNIT PROTEIN MS25"/>
    <property type="match status" value="1"/>
</dbReference>
<dbReference type="InterPro" id="IPR040049">
    <property type="entry name" value="Ribosomal_mS25/mL61"/>
</dbReference>
<evidence type="ECO:0000256" key="1">
    <source>
        <dbReference type="ARBA" id="ARBA00004173"/>
    </source>
</evidence>
<keyword evidence="9" id="KW-1185">Reference proteome</keyword>
<evidence type="ECO:0000313" key="9">
    <source>
        <dbReference type="Proteomes" id="UP000241462"/>
    </source>
</evidence>
<keyword evidence="4" id="KW-0687">Ribonucleoprotein</keyword>
<evidence type="ECO:0000256" key="3">
    <source>
        <dbReference type="ARBA" id="ARBA00023128"/>
    </source>
</evidence>
<dbReference type="Pfam" id="PF05047">
    <property type="entry name" value="L51_S25_CI-B8"/>
    <property type="match status" value="1"/>
</dbReference>
<reference evidence="8 9" key="1">
    <citation type="journal article" date="2018" name="Mycol. Prog.">
        <title>Coniella lustricola, a new species from submerged detritus.</title>
        <authorList>
            <person name="Raudabaugh D.B."/>
            <person name="Iturriaga T."/>
            <person name="Carver A."/>
            <person name="Mondo S."/>
            <person name="Pangilinan J."/>
            <person name="Lipzen A."/>
            <person name="He G."/>
            <person name="Amirebrahimi M."/>
            <person name="Grigoriev I.V."/>
            <person name="Miller A.N."/>
        </authorList>
    </citation>
    <scope>NUCLEOTIDE SEQUENCE [LARGE SCALE GENOMIC DNA]</scope>
    <source>
        <strain evidence="8 9">B22-T-1</strain>
    </source>
</reference>
<dbReference type="InterPro" id="IPR007741">
    <property type="entry name" value="Ribosomal_mL43/mS25/NADH_DH"/>
</dbReference>
<keyword evidence="5" id="KW-0175">Coiled coil</keyword>
<dbReference type="GO" id="GO:0005739">
    <property type="term" value="C:mitochondrion"/>
    <property type="evidence" value="ECO:0007669"/>
    <property type="project" value="UniProtKB-SubCell"/>
</dbReference>
<feature type="coiled-coil region" evidence="5">
    <location>
        <begin position="206"/>
        <end position="233"/>
    </location>
</feature>
<comment type="subcellular location">
    <subcellularLocation>
        <location evidence="1">Mitochondrion</location>
    </subcellularLocation>
</comment>
<keyword evidence="2" id="KW-0689">Ribosomal protein</keyword>
<evidence type="ECO:0000256" key="5">
    <source>
        <dbReference type="SAM" id="Coils"/>
    </source>
</evidence>
<feature type="domain" description="Ribosomal protein/NADH dehydrogenase" evidence="7">
    <location>
        <begin position="40"/>
        <end position="177"/>
    </location>
</feature>
<gene>
    <name evidence="8" type="ORF">BD289DRAFT_480965</name>
</gene>
<dbReference type="SMART" id="SM00916">
    <property type="entry name" value="L51_S25_CI-B8"/>
    <property type="match status" value="1"/>
</dbReference>
<feature type="region of interest" description="Disordered" evidence="6">
    <location>
        <begin position="85"/>
        <end position="125"/>
    </location>
</feature>
<dbReference type="AlphaFoldDB" id="A0A2T3ADT6"/>
<keyword evidence="3" id="KW-0496">Mitochondrion</keyword>
<dbReference type="GO" id="GO:0005840">
    <property type="term" value="C:ribosome"/>
    <property type="evidence" value="ECO:0007669"/>
    <property type="project" value="UniProtKB-KW"/>
</dbReference>
<dbReference type="PANTHER" id="PTHR13274">
    <property type="entry name" value="MITOCHONDRIAL RIBOSOMAL PROTEIN S25"/>
    <property type="match status" value="1"/>
</dbReference>
<dbReference type="InParanoid" id="A0A2T3ADT6"/>
<dbReference type="SUPFAM" id="SSF52833">
    <property type="entry name" value="Thioredoxin-like"/>
    <property type="match status" value="1"/>
</dbReference>
<dbReference type="InterPro" id="IPR036249">
    <property type="entry name" value="Thioredoxin-like_sf"/>
</dbReference>
<proteinExistence type="predicted"/>
<evidence type="ECO:0000256" key="4">
    <source>
        <dbReference type="ARBA" id="ARBA00023274"/>
    </source>
</evidence>
<dbReference type="GO" id="GO:0003735">
    <property type="term" value="F:structural constituent of ribosome"/>
    <property type="evidence" value="ECO:0007669"/>
    <property type="project" value="InterPro"/>
</dbReference>
<dbReference type="GO" id="GO:1990904">
    <property type="term" value="C:ribonucleoprotein complex"/>
    <property type="evidence" value="ECO:0007669"/>
    <property type="project" value="UniProtKB-KW"/>
</dbReference>
<evidence type="ECO:0000259" key="7">
    <source>
        <dbReference type="SMART" id="SM00916"/>
    </source>
</evidence>
<accession>A0A2T3ADT6</accession>
<evidence type="ECO:0000256" key="2">
    <source>
        <dbReference type="ARBA" id="ARBA00022980"/>
    </source>
</evidence>
<dbReference type="EMBL" id="KZ678405">
    <property type="protein sequence ID" value="PSR93652.1"/>
    <property type="molecule type" value="Genomic_DNA"/>
</dbReference>
<dbReference type="STRING" id="2025994.A0A2T3ADT6"/>
<evidence type="ECO:0000313" key="8">
    <source>
        <dbReference type="EMBL" id="PSR93652.1"/>
    </source>
</evidence>
<feature type="compositionally biased region" description="Low complexity" evidence="6">
    <location>
        <begin position="86"/>
        <end position="109"/>
    </location>
</feature>
<organism evidence="8 9">
    <name type="scientific">Coniella lustricola</name>
    <dbReference type="NCBI Taxonomy" id="2025994"/>
    <lineage>
        <taxon>Eukaryota</taxon>
        <taxon>Fungi</taxon>
        <taxon>Dikarya</taxon>
        <taxon>Ascomycota</taxon>
        <taxon>Pezizomycotina</taxon>
        <taxon>Sordariomycetes</taxon>
        <taxon>Sordariomycetidae</taxon>
        <taxon>Diaporthales</taxon>
        <taxon>Schizoparmaceae</taxon>
        <taxon>Coniella</taxon>
    </lineage>
</organism>
<evidence type="ECO:0000256" key="6">
    <source>
        <dbReference type="SAM" id="MobiDB-lite"/>
    </source>
</evidence>
<dbReference type="OrthoDB" id="1696305at2759"/>